<accession>A0A0L0NW73</accession>
<feature type="compositionally biased region" description="Basic and acidic residues" evidence="1">
    <location>
        <begin position="8"/>
        <end position="17"/>
    </location>
</feature>
<feature type="compositionally biased region" description="Basic residues" evidence="1">
    <location>
        <begin position="38"/>
        <end position="53"/>
    </location>
</feature>
<organism evidence="2 3">
    <name type="scientific">Candidozyma auris</name>
    <name type="common">Yeast</name>
    <name type="synonym">Candida auris</name>
    <dbReference type="NCBI Taxonomy" id="498019"/>
    <lineage>
        <taxon>Eukaryota</taxon>
        <taxon>Fungi</taxon>
        <taxon>Dikarya</taxon>
        <taxon>Ascomycota</taxon>
        <taxon>Saccharomycotina</taxon>
        <taxon>Pichiomycetes</taxon>
        <taxon>Metschnikowiaceae</taxon>
        <taxon>Candidozyma</taxon>
    </lineage>
</organism>
<sequence>MHNGHVKKTQDKGEASEGKGNGETSPGKKRWGGEGKEMKKKKWKISRNKRNKVGRNTPNSCREDDKA</sequence>
<dbReference type="Proteomes" id="UP000037122">
    <property type="component" value="Unassembled WGS sequence"/>
</dbReference>
<reference evidence="3" key="1">
    <citation type="journal article" date="2015" name="BMC Genomics">
        <title>Draft genome of a commonly misdiagnosed multidrug resistant pathogen Candida auris.</title>
        <authorList>
            <person name="Chatterjee S."/>
            <person name="Alampalli S.V."/>
            <person name="Nageshan R.K."/>
            <person name="Chettiar S.T."/>
            <person name="Joshi S."/>
            <person name="Tatu U.S."/>
        </authorList>
    </citation>
    <scope>NUCLEOTIDE SEQUENCE [LARGE SCALE GENOMIC DNA]</scope>
    <source>
        <strain evidence="3">6684</strain>
    </source>
</reference>
<comment type="caution">
    <text evidence="2">The sequence shown here is derived from an EMBL/GenBank/DDBJ whole genome shotgun (WGS) entry which is preliminary data.</text>
</comment>
<proteinExistence type="predicted"/>
<evidence type="ECO:0000313" key="3">
    <source>
        <dbReference type="Proteomes" id="UP000037122"/>
    </source>
</evidence>
<protein>
    <submittedName>
        <fullName evidence="2">Uncharacterized protein</fullName>
    </submittedName>
</protein>
<evidence type="ECO:0000313" key="2">
    <source>
        <dbReference type="EMBL" id="KND98407.1"/>
    </source>
</evidence>
<gene>
    <name evidence="2" type="ORF">QG37_04758</name>
</gene>
<feature type="region of interest" description="Disordered" evidence="1">
    <location>
        <begin position="1"/>
        <end position="67"/>
    </location>
</feature>
<dbReference type="AlphaFoldDB" id="A0A0L0NW73"/>
<dbReference type="EMBL" id="LGST01000032">
    <property type="protein sequence ID" value="KND98407.1"/>
    <property type="molecule type" value="Genomic_DNA"/>
</dbReference>
<dbReference type="VEuPathDB" id="FungiDB:QG37_04758"/>
<name>A0A0L0NW73_CANAR</name>
<evidence type="ECO:0000256" key="1">
    <source>
        <dbReference type="SAM" id="MobiDB-lite"/>
    </source>
</evidence>